<gene>
    <name evidence="1" type="ORF">Mgra_00002253</name>
</gene>
<dbReference type="Proteomes" id="UP000605970">
    <property type="component" value="Unassembled WGS sequence"/>
</dbReference>
<proteinExistence type="predicted"/>
<organism evidence="1 2">
    <name type="scientific">Meloidogyne graminicola</name>
    <dbReference type="NCBI Taxonomy" id="189291"/>
    <lineage>
        <taxon>Eukaryota</taxon>
        <taxon>Metazoa</taxon>
        <taxon>Ecdysozoa</taxon>
        <taxon>Nematoda</taxon>
        <taxon>Chromadorea</taxon>
        <taxon>Rhabditida</taxon>
        <taxon>Tylenchina</taxon>
        <taxon>Tylenchomorpha</taxon>
        <taxon>Tylenchoidea</taxon>
        <taxon>Meloidogynidae</taxon>
        <taxon>Meloidogyninae</taxon>
        <taxon>Meloidogyne</taxon>
    </lineage>
</organism>
<sequence length="373" mass="43643">MSNESYNNCIAQLQRIFVEESLKLHCLLLTDSYKRRSLLILIENFIYLEWSQNKFTLLKHPIIRIIGLELFKIAGEIQFSQEKIWFTGTSKVCLFNLVPHSSSSTQTSCYIKKSVENSQLLNSVTYFSIGITLLGLTNANVSSEQYNIFFKRLDIIFSSSTSAFVQTLIENDERFLITFIAIMKLYSTSQNILPTILNPELIFFILLQKVNFDTSVFIDWAYSEPELCFLLLKSFTQYFKQITFKQFKIIFQKLKNENYQLSTNFVIQHIKESSPPSNHNNINNFKFNIEELHGEKTIYKQIEISTQPKNIILEKLEDHFNNYEIFEHSFILFCEELSIKLNKLADALNFPSEKICQNLLLIISIISNQKRIK</sequence>
<dbReference type="EMBL" id="JABEBT010000013">
    <property type="protein sequence ID" value="KAF7638279.1"/>
    <property type="molecule type" value="Genomic_DNA"/>
</dbReference>
<name>A0A8S9ZYT2_9BILA</name>
<evidence type="ECO:0000313" key="2">
    <source>
        <dbReference type="Proteomes" id="UP000605970"/>
    </source>
</evidence>
<evidence type="ECO:0000313" key="1">
    <source>
        <dbReference type="EMBL" id="KAF7638279.1"/>
    </source>
</evidence>
<reference evidence="1" key="1">
    <citation type="journal article" date="2020" name="Ecol. Evol.">
        <title>Genome structure and content of the rice root-knot nematode (Meloidogyne graminicola).</title>
        <authorList>
            <person name="Phan N.T."/>
            <person name="Danchin E.G.J."/>
            <person name="Klopp C."/>
            <person name="Perfus-Barbeoch L."/>
            <person name="Kozlowski D.K."/>
            <person name="Koutsovoulos G.D."/>
            <person name="Lopez-Roques C."/>
            <person name="Bouchez O."/>
            <person name="Zahm M."/>
            <person name="Besnard G."/>
            <person name="Bellafiore S."/>
        </authorList>
    </citation>
    <scope>NUCLEOTIDE SEQUENCE</scope>
    <source>
        <strain evidence="1">VN-18</strain>
    </source>
</reference>
<dbReference type="AlphaFoldDB" id="A0A8S9ZYT2"/>
<keyword evidence="2" id="KW-1185">Reference proteome</keyword>
<protein>
    <submittedName>
        <fullName evidence="1">Uncharacterized protein</fullName>
    </submittedName>
</protein>
<dbReference type="OrthoDB" id="5814112at2759"/>
<comment type="caution">
    <text evidence="1">The sequence shown here is derived from an EMBL/GenBank/DDBJ whole genome shotgun (WGS) entry which is preliminary data.</text>
</comment>
<accession>A0A8S9ZYT2</accession>